<dbReference type="GO" id="GO:0050661">
    <property type="term" value="F:NADP binding"/>
    <property type="evidence" value="ECO:0007669"/>
    <property type="project" value="InterPro"/>
</dbReference>
<proteinExistence type="inferred from homology"/>
<keyword evidence="4" id="KW-0274">FAD</keyword>
<dbReference type="InterPro" id="IPR020946">
    <property type="entry name" value="Flavin_mOase-like"/>
</dbReference>
<evidence type="ECO:0000313" key="8">
    <source>
        <dbReference type="EMBL" id="CAB4736712.1"/>
    </source>
</evidence>
<keyword evidence="6" id="KW-0560">Oxidoreductase</keyword>
<dbReference type="AlphaFoldDB" id="A0A6J6RC11"/>
<evidence type="ECO:0000313" key="7">
    <source>
        <dbReference type="EMBL" id="CAB4721550.1"/>
    </source>
</evidence>
<dbReference type="PANTHER" id="PTHR43098">
    <property type="entry name" value="L-ORNITHINE N(5)-MONOOXYGENASE-RELATED"/>
    <property type="match status" value="1"/>
</dbReference>
<dbReference type="EMBL" id="CAFBQP010000042">
    <property type="protein sequence ID" value="CAB5063198.1"/>
    <property type="molecule type" value="Genomic_DNA"/>
</dbReference>
<gene>
    <name evidence="7" type="ORF">UFOPK2602_01775</name>
    <name evidence="8" type="ORF">UFOPK2806_00088</name>
    <name evidence="9" type="ORF">UFOPK4306_01236</name>
</gene>
<evidence type="ECO:0000256" key="6">
    <source>
        <dbReference type="ARBA" id="ARBA00023002"/>
    </source>
</evidence>
<evidence type="ECO:0000313" key="9">
    <source>
        <dbReference type="EMBL" id="CAB5063198.1"/>
    </source>
</evidence>
<comment type="cofactor">
    <cofactor evidence="1">
        <name>FAD</name>
        <dbReference type="ChEBI" id="CHEBI:57692"/>
    </cofactor>
</comment>
<reference evidence="7" key="1">
    <citation type="submission" date="2020-05" db="EMBL/GenBank/DDBJ databases">
        <authorList>
            <person name="Chiriac C."/>
            <person name="Salcher M."/>
            <person name="Ghai R."/>
            <person name="Kavagutti S V."/>
        </authorList>
    </citation>
    <scope>NUCLEOTIDE SEQUENCE</scope>
</reference>
<dbReference type="SUPFAM" id="SSF51905">
    <property type="entry name" value="FAD/NAD(P)-binding domain"/>
    <property type="match status" value="1"/>
</dbReference>
<dbReference type="GO" id="GO:0050660">
    <property type="term" value="F:flavin adenine dinucleotide binding"/>
    <property type="evidence" value="ECO:0007669"/>
    <property type="project" value="InterPro"/>
</dbReference>
<organism evidence="7">
    <name type="scientific">freshwater metagenome</name>
    <dbReference type="NCBI Taxonomy" id="449393"/>
    <lineage>
        <taxon>unclassified sequences</taxon>
        <taxon>metagenomes</taxon>
        <taxon>ecological metagenomes</taxon>
    </lineage>
</organism>
<dbReference type="GO" id="GO:0004499">
    <property type="term" value="F:N,N-dimethylaniline monooxygenase activity"/>
    <property type="evidence" value="ECO:0007669"/>
    <property type="project" value="InterPro"/>
</dbReference>
<dbReference type="Gene3D" id="3.50.50.60">
    <property type="entry name" value="FAD/NAD(P)-binding domain"/>
    <property type="match status" value="2"/>
</dbReference>
<evidence type="ECO:0000256" key="4">
    <source>
        <dbReference type="ARBA" id="ARBA00022827"/>
    </source>
</evidence>
<dbReference type="Pfam" id="PF00743">
    <property type="entry name" value="FMO-like"/>
    <property type="match status" value="1"/>
</dbReference>
<dbReference type="EMBL" id="CAEZXX010000144">
    <property type="protein sequence ID" value="CAB4721550.1"/>
    <property type="molecule type" value="Genomic_DNA"/>
</dbReference>
<protein>
    <submittedName>
        <fullName evidence="7">Unannotated protein</fullName>
    </submittedName>
</protein>
<keyword evidence="3" id="KW-0285">Flavoprotein</keyword>
<name>A0A6J6RC11_9ZZZZ</name>
<keyword evidence="5" id="KW-0521">NADP</keyword>
<evidence type="ECO:0000256" key="3">
    <source>
        <dbReference type="ARBA" id="ARBA00022630"/>
    </source>
</evidence>
<evidence type="ECO:0000256" key="5">
    <source>
        <dbReference type="ARBA" id="ARBA00022857"/>
    </source>
</evidence>
<dbReference type="InterPro" id="IPR036188">
    <property type="entry name" value="FAD/NAD-bd_sf"/>
</dbReference>
<comment type="similarity">
    <text evidence="2">Belongs to the FAD-binding monooxygenase family.</text>
</comment>
<dbReference type="EMBL" id="CAEZYY010000001">
    <property type="protein sequence ID" value="CAB4736712.1"/>
    <property type="molecule type" value="Genomic_DNA"/>
</dbReference>
<evidence type="ECO:0000256" key="2">
    <source>
        <dbReference type="ARBA" id="ARBA00010139"/>
    </source>
</evidence>
<accession>A0A6J6RC11</accession>
<evidence type="ECO:0000256" key="1">
    <source>
        <dbReference type="ARBA" id="ARBA00001974"/>
    </source>
</evidence>
<dbReference type="PANTHER" id="PTHR43098:SF2">
    <property type="entry name" value="FAD-BINDING MONOOXYGENASE AUSB-RELATED"/>
    <property type="match status" value="1"/>
</dbReference>
<sequence>MPNAINIDPVTGLKTFNTRAAKATERIQGKGYAVINDESLKAMPEQPAGARFDADEQAKYQAFKEARRGAAEYMAMEGEFAKYLEDVYSAPPVERDALTDSCEILVVGAGFAGLLLWHRLREAGFTDVRFCEKGGDVGGTWYWNRYPGVACDVESYSYFPLLEEMGYFPSMKFASGFEILEYCQAMATKFGFYDHCLFHTTVERTDWDEDSATWTVRTNRGDAVRAKYVILANGILTTPKLARIDGMEKFRGETFHTSRWNYHVDLEGKRIGIIGTGATAVQVIPELAKVAGHLYVFQRTPSTIDVRDQRATTEEQVEEWSHEPGWARARRERFARISSGRTAIQGNDDYLAGKVQDFKERKEYERKLTPEELLQKQLETNFRIMEQVRARVDAIVTDPITAAALKPYYPYGCKRPTFHDEYLPCFNQPNVTLVDVAPMGVKEINEGGVVHDGTQYDLDVLIYATGFQWMATSTFNMITGRGGQTLSQKWKDRGTRTFLGLHSNGFPNLFIMTGPQGGGGTFNFTDAIEAHVSYAVWMLTTMRDRELSTVDVTEESEERYAEHCRDADIATAPLRDCLSYYNGHGDAEPGSLSYYGGNQWHRIRKSAQESLDPYLFEPLRTTS</sequence>
<dbReference type="InterPro" id="IPR050775">
    <property type="entry name" value="FAD-binding_Monooxygenases"/>
</dbReference>